<organism evidence="1 2">
    <name type="scientific">Dipteronia dyeriana</name>
    <dbReference type="NCBI Taxonomy" id="168575"/>
    <lineage>
        <taxon>Eukaryota</taxon>
        <taxon>Viridiplantae</taxon>
        <taxon>Streptophyta</taxon>
        <taxon>Embryophyta</taxon>
        <taxon>Tracheophyta</taxon>
        <taxon>Spermatophyta</taxon>
        <taxon>Magnoliopsida</taxon>
        <taxon>eudicotyledons</taxon>
        <taxon>Gunneridae</taxon>
        <taxon>Pentapetalae</taxon>
        <taxon>rosids</taxon>
        <taxon>malvids</taxon>
        <taxon>Sapindales</taxon>
        <taxon>Sapindaceae</taxon>
        <taxon>Hippocastanoideae</taxon>
        <taxon>Acereae</taxon>
        <taxon>Dipteronia</taxon>
    </lineage>
</organism>
<reference evidence="1" key="1">
    <citation type="journal article" date="2023" name="Plant J.">
        <title>Genome sequences and population genomics provide insights into the demographic history, inbreeding, and mutation load of two 'living fossil' tree species of Dipteronia.</title>
        <authorList>
            <person name="Feng Y."/>
            <person name="Comes H.P."/>
            <person name="Chen J."/>
            <person name="Zhu S."/>
            <person name="Lu R."/>
            <person name="Zhang X."/>
            <person name="Li P."/>
            <person name="Qiu J."/>
            <person name="Olsen K.M."/>
            <person name="Qiu Y."/>
        </authorList>
    </citation>
    <scope>NUCLEOTIDE SEQUENCE</scope>
    <source>
        <strain evidence="1">KIB01</strain>
    </source>
</reference>
<dbReference type="AlphaFoldDB" id="A0AAD9TF95"/>
<dbReference type="Proteomes" id="UP001280121">
    <property type="component" value="Unassembled WGS sequence"/>
</dbReference>
<proteinExistence type="predicted"/>
<evidence type="ECO:0000313" key="1">
    <source>
        <dbReference type="EMBL" id="KAK2634722.1"/>
    </source>
</evidence>
<keyword evidence="2" id="KW-1185">Reference proteome</keyword>
<comment type="caution">
    <text evidence="1">The sequence shown here is derived from an EMBL/GenBank/DDBJ whole genome shotgun (WGS) entry which is preliminary data.</text>
</comment>
<sequence>MNICSVSVDITEKVEERNLDTKWIQPFVIIRSITFVIDVRSPQELGMRIVMIRHVEDPDTRYLSGHFGVYFPKMVLSHEFGKFIVPNRQRIEPLKKSTKVGGKGVAREDVEDEVTENSWIHHGGLGTCVEVCDNRDRFGVFFYQYLDLNLGTYHFRSLLGMLLKEGQVPSSQKNLRRYWSC</sequence>
<accession>A0AAD9TF95</accession>
<protein>
    <submittedName>
        <fullName evidence="1">Uncharacterized protein</fullName>
    </submittedName>
</protein>
<gene>
    <name evidence="1" type="ORF">Ddye_029514</name>
</gene>
<name>A0AAD9TF95_9ROSI</name>
<evidence type="ECO:0000313" key="2">
    <source>
        <dbReference type="Proteomes" id="UP001280121"/>
    </source>
</evidence>
<dbReference type="EMBL" id="JANJYI010000009">
    <property type="protein sequence ID" value="KAK2634722.1"/>
    <property type="molecule type" value="Genomic_DNA"/>
</dbReference>